<reference evidence="2" key="1">
    <citation type="submission" date="2016-11" db="EMBL/GenBank/DDBJ databases">
        <authorList>
            <person name="Varghese N."/>
            <person name="Submissions S."/>
        </authorList>
    </citation>
    <scope>NUCLEOTIDE SEQUENCE [LARGE SCALE GENOMIC DNA]</scope>
    <source>
        <strain evidence="2">DSM 26134</strain>
    </source>
</reference>
<evidence type="ECO:0000313" key="2">
    <source>
        <dbReference type="Proteomes" id="UP000184474"/>
    </source>
</evidence>
<dbReference type="Proteomes" id="UP000184474">
    <property type="component" value="Unassembled WGS sequence"/>
</dbReference>
<dbReference type="STRING" id="156994.SAMN04488028_10523"/>
<organism evidence="1 2">
    <name type="scientific">Reichenbachiella agariperforans</name>
    <dbReference type="NCBI Taxonomy" id="156994"/>
    <lineage>
        <taxon>Bacteria</taxon>
        <taxon>Pseudomonadati</taxon>
        <taxon>Bacteroidota</taxon>
        <taxon>Cytophagia</taxon>
        <taxon>Cytophagales</taxon>
        <taxon>Reichenbachiellaceae</taxon>
        <taxon>Reichenbachiella</taxon>
    </lineage>
</organism>
<dbReference type="EMBL" id="FRAA01000005">
    <property type="protein sequence ID" value="SHK44203.1"/>
    <property type="molecule type" value="Genomic_DNA"/>
</dbReference>
<dbReference type="AlphaFoldDB" id="A0A1M6SHJ4"/>
<gene>
    <name evidence="1" type="ORF">SAMN04488028_10523</name>
</gene>
<dbReference type="RefSeq" id="WP_073123031.1">
    <property type="nucleotide sequence ID" value="NZ_FRAA01000005.1"/>
</dbReference>
<keyword evidence="2" id="KW-1185">Reference proteome</keyword>
<dbReference type="InterPro" id="IPR046070">
    <property type="entry name" value="DUF6029"/>
</dbReference>
<evidence type="ECO:0000313" key="1">
    <source>
        <dbReference type="EMBL" id="SHK44203.1"/>
    </source>
</evidence>
<proteinExistence type="predicted"/>
<sequence length="502" mass="57168">MNRFLLILLLIITTLGTGHAQGTLRGSNLMEYQLGNIPELTPRYQSSLFDQLDLSYRYKSFGLDARVEQYYPSFGDDISYTRVSQFKFQYRAEMIDIQVGNLYESFGRGLLLRTYEIPGSIWETRGYRVRYGFYRDLLGAAVKFNYKNAELKLIRGEVLDVTLPPTVSDDTNRRPDLVEGAEASYRLGSQKVGLIYMRHHTESQSIVGSDPAQLLSAYYDGVLFENFSLYGELAKSLNDNTDLTDFSDQAAYAGYVGLSFYFGNLGASLEYKNYHNFSLGAGINDPPTLVKEHSYRLLNRSTHIPVLTDESGYQVELYYSFEDGSILTFNTSRASNEISETIQPVFKEYFLEYQFYPIEKLSIKAFADYAEDPFRGEPHRYAGGSYIDWDHPKLTSSIEFEYQQIERDADPAHNYYIAYTLAKPSKFSASVVLELTTDPFLLVEPSDDFNAYPAFIGTYRPNTKNTITLFAGKRRGGPACNSGVCYDVLSFEGVELRLNTRF</sequence>
<accession>A0A1M6SHJ4</accession>
<dbReference type="Pfam" id="PF19494">
    <property type="entry name" value="DUF6029"/>
    <property type="match status" value="1"/>
</dbReference>
<name>A0A1M6SHJ4_REIAG</name>
<protein>
    <submittedName>
        <fullName evidence="1">Uncharacterized protein</fullName>
    </submittedName>
</protein>